<evidence type="ECO:0000256" key="1">
    <source>
        <dbReference type="SAM" id="MobiDB-lite"/>
    </source>
</evidence>
<dbReference type="PANTHER" id="PTHR32141">
    <property type="match status" value="1"/>
</dbReference>
<dbReference type="PROSITE" id="PS50181">
    <property type="entry name" value="FBOX"/>
    <property type="match status" value="1"/>
</dbReference>
<evidence type="ECO:0000313" key="3">
    <source>
        <dbReference type="EMBL" id="KAG2632984.1"/>
    </source>
</evidence>
<feature type="region of interest" description="Disordered" evidence="1">
    <location>
        <begin position="1"/>
        <end position="28"/>
    </location>
</feature>
<organism evidence="3 4">
    <name type="scientific">Panicum virgatum</name>
    <name type="common">Blackwell switchgrass</name>
    <dbReference type="NCBI Taxonomy" id="38727"/>
    <lineage>
        <taxon>Eukaryota</taxon>
        <taxon>Viridiplantae</taxon>
        <taxon>Streptophyta</taxon>
        <taxon>Embryophyta</taxon>
        <taxon>Tracheophyta</taxon>
        <taxon>Spermatophyta</taxon>
        <taxon>Magnoliopsida</taxon>
        <taxon>Liliopsida</taxon>
        <taxon>Poales</taxon>
        <taxon>Poaceae</taxon>
        <taxon>PACMAD clade</taxon>
        <taxon>Panicoideae</taxon>
        <taxon>Panicodae</taxon>
        <taxon>Paniceae</taxon>
        <taxon>Panicinae</taxon>
        <taxon>Panicum</taxon>
        <taxon>Panicum sect. Hiantes</taxon>
    </lineage>
</organism>
<name>A0A8T0VI34_PANVG</name>
<dbReference type="InterPro" id="IPR055302">
    <property type="entry name" value="F-box_dom-containing"/>
</dbReference>
<evidence type="ECO:0000259" key="2">
    <source>
        <dbReference type="PROSITE" id="PS50181"/>
    </source>
</evidence>
<dbReference type="InterPro" id="IPR001810">
    <property type="entry name" value="F-box_dom"/>
</dbReference>
<dbReference type="InterPro" id="IPR036047">
    <property type="entry name" value="F-box-like_dom_sf"/>
</dbReference>
<dbReference type="AlphaFoldDB" id="A0A8T0VI34"/>
<comment type="caution">
    <text evidence="3">The sequence shown here is derived from an EMBL/GenBank/DDBJ whole genome shotgun (WGS) entry which is preliminary data.</text>
</comment>
<reference evidence="3" key="1">
    <citation type="submission" date="2020-05" db="EMBL/GenBank/DDBJ databases">
        <title>WGS assembly of Panicum virgatum.</title>
        <authorList>
            <person name="Lovell J.T."/>
            <person name="Jenkins J."/>
            <person name="Shu S."/>
            <person name="Juenger T.E."/>
            <person name="Schmutz J."/>
        </authorList>
    </citation>
    <scope>NUCLEOTIDE SEQUENCE</scope>
    <source>
        <strain evidence="3">AP13</strain>
    </source>
</reference>
<protein>
    <recommendedName>
        <fullName evidence="2">F-box domain-containing protein</fullName>
    </recommendedName>
</protein>
<sequence length="317" mass="34104">MRRSRSCPAPSSGPRPPTATPSSCSSRAHRLPTVLHRPSTDPPISLEISRHAISRVGNAPRGSPWSLAAWCSARPGPCRADGRVRRHGLPADIGYEHNFLPVAGSGHERRFDFLLVDTSMHYGKRVSKRIFQIAIFSRPASRMRGSCRPLRGPLPLALTFHLPPIRSLRSVAAVGGQRGTPARIAGLRGRGRALLGGGGRSPGSGDGAPAAADLISRLPDEVLGCVITLLPTKDGARIQILSRRWRPLWRSAPLNLEVGFVGSCGDVGDDERLASNLRRLLSAHEAPVRRFSLTCPGERGLPHAVQGLLQSPRLQDA</sequence>
<dbReference type="InterPro" id="IPR053781">
    <property type="entry name" value="F-box_AtFBL13-like"/>
</dbReference>
<dbReference type="EMBL" id="CM029040">
    <property type="protein sequence ID" value="KAG2632984.1"/>
    <property type="molecule type" value="Genomic_DNA"/>
</dbReference>
<dbReference type="Proteomes" id="UP000823388">
    <property type="component" value="Chromosome 2N"/>
</dbReference>
<dbReference type="PANTHER" id="PTHR32141:SF34">
    <property type="entry name" value="OS12G0558366 PROTEIN"/>
    <property type="match status" value="1"/>
</dbReference>
<dbReference type="Pfam" id="PF00646">
    <property type="entry name" value="F-box"/>
    <property type="match status" value="1"/>
</dbReference>
<accession>A0A8T0VI34</accession>
<keyword evidence="4" id="KW-1185">Reference proteome</keyword>
<proteinExistence type="predicted"/>
<dbReference type="SUPFAM" id="SSF81383">
    <property type="entry name" value="F-box domain"/>
    <property type="match status" value="1"/>
</dbReference>
<dbReference type="CDD" id="cd22160">
    <property type="entry name" value="F-box_AtFBL13-like"/>
    <property type="match status" value="1"/>
</dbReference>
<evidence type="ECO:0000313" key="4">
    <source>
        <dbReference type="Proteomes" id="UP000823388"/>
    </source>
</evidence>
<feature type="domain" description="F-box" evidence="2">
    <location>
        <begin position="212"/>
        <end position="248"/>
    </location>
</feature>
<gene>
    <name evidence="3" type="ORF">PVAP13_2NG271900</name>
</gene>